<dbReference type="Pfam" id="PF00098">
    <property type="entry name" value="zf-CCHC"/>
    <property type="match status" value="5"/>
</dbReference>
<feature type="domain" description="CCHC-type" evidence="3">
    <location>
        <begin position="111"/>
        <end position="126"/>
    </location>
</feature>
<dbReference type="AlphaFoldDB" id="A0A9W9H4D2"/>
<dbReference type="SUPFAM" id="SSF57756">
    <property type="entry name" value="Retrovirus zinc finger-like domains"/>
    <property type="match status" value="5"/>
</dbReference>
<feature type="region of interest" description="Disordered" evidence="2">
    <location>
        <begin position="497"/>
        <end position="559"/>
    </location>
</feature>
<dbReference type="PANTHER" id="PTHR23002">
    <property type="entry name" value="ZINC FINGER CCHC DOMAIN CONTAINING PROTEIN"/>
    <property type="match status" value="1"/>
</dbReference>
<organism evidence="4 5">
    <name type="scientific">Penicillium bovifimosum</name>
    <dbReference type="NCBI Taxonomy" id="126998"/>
    <lineage>
        <taxon>Eukaryota</taxon>
        <taxon>Fungi</taxon>
        <taxon>Dikarya</taxon>
        <taxon>Ascomycota</taxon>
        <taxon>Pezizomycotina</taxon>
        <taxon>Eurotiomycetes</taxon>
        <taxon>Eurotiomycetidae</taxon>
        <taxon>Eurotiales</taxon>
        <taxon>Aspergillaceae</taxon>
        <taxon>Penicillium</taxon>
    </lineage>
</organism>
<feature type="domain" description="CCHC-type" evidence="3">
    <location>
        <begin position="45"/>
        <end position="60"/>
    </location>
</feature>
<feature type="domain" description="CCHC-type" evidence="3">
    <location>
        <begin position="302"/>
        <end position="317"/>
    </location>
</feature>
<dbReference type="InterPro" id="IPR001878">
    <property type="entry name" value="Znf_CCHC"/>
</dbReference>
<comment type="caution">
    <text evidence="4">The sequence shown here is derived from an EMBL/GenBank/DDBJ whole genome shotgun (WGS) entry which is preliminary data.</text>
</comment>
<evidence type="ECO:0000313" key="5">
    <source>
        <dbReference type="Proteomes" id="UP001149079"/>
    </source>
</evidence>
<dbReference type="RefSeq" id="XP_056523091.1">
    <property type="nucleotide sequence ID" value="XM_056664034.1"/>
</dbReference>
<feature type="domain" description="CCHC-type" evidence="3">
    <location>
        <begin position="134"/>
        <end position="149"/>
    </location>
</feature>
<dbReference type="GeneID" id="81403204"/>
<dbReference type="SMART" id="SM00343">
    <property type="entry name" value="ZnF_C2HC"/>
    <property type="match status" value="7"/>
</dbReference>
<gene>
    <name evidence="4" type="ORF">N7515_003290</name>
</gene>
<accession>A0A9W9H4D2</accession>
<evidence type="ECO:0000256" key="2">
    <source>
        <dbReference type="SAM" id="MobiDB-lite"/>
    </source>
</evidence>
<dbReference type="Gene3D" id="4.10.60.10">
    <property type="entry name" value="Zinc finger, CCHC-type"/>
    <property type="match status" value="4"/>
</dbReference>
<sequence length="559" mass="61991">DYLAPNMSGWDRMGAVDEDDSSRHHGPTDIEESNIRGALDDSFACGNCGQTGHMTRQCPNDSIPLREGRSNGDEAYGGGDFGGGGDRACFNCGQTGHNKADCTEPRKMGACFNCGEEGHSKADCPQPRVFKGTCRICEKEGHPAAECPERPPDVCKNCMAQGHKTMECKDNRKFDLNFVADMLPQEGWAAMKKASDERDLDDFREALKIYSKAVPDATWADIENKMREENFNIYIIAMEAEVDDVMSLIDLQGVLDREYSIGFFFSPKPSRATLRERWPSSPEENLERMSNAGMPYERKVPKCLNCGELGHISRSCKAERTENNDRVEIKCSNCDEVGHRVRDCRQKRKYKRGCRNCGYVIHIQHIGMDNTDLCEVPRSMMLLNAPSLALLLASNAAGAMRLVISPRTAPTCLTVLLVPVVTVDPKITWLASVISLVTFRPSPAATANRLGTTLVTVISRRIGQRFSAIPVAKVSQTWEFLWSSLSANDTLVGHTTRRCPQAEKEQPDYSTRLSPESHPAKLAEDDEQYSHGPSRRDEPDLLGPETAGTGDEPGNDDMW</sequence>
<dbReference type="GO" id="GO:0008270">
    <property type="term" value="F:zinc ion binding"/>
    <property type="evidence" value="ECO:0007669"/>
    <property type="project" value="UniProtKB-KW"/>
</dbReference>
<dbReference type="PROSITE" id="PS50158">
    <property type="entry name" value="ZF_CCHC"/>
    <property type="match status" value="6"/>
</dbReference>
<proteinExistence type="predicted"/>
<keyword evidence="5" id="KW-1185">Reference proteome</keyword>
<dbReference type="InterPro" id="IPR051714">
    <property type="entry name" value="Znf_CCHC_NABP"/>
</dbReference>
<reference evidence="4" key="1">
    <citation type="submission" date="2022-11" db="EMBL/GenBank/DDBJ databases">
        <authorList>
            <person name="Petersen C."/>
        </authorList>
    </citation>
    <scope>NUCLEOTIDE SEQUENCE</scope>
    <source>
        <strain evidence="4">IBT 22155</strain>
    </source>
</reference>
<feature type="non-terminal residue" evidence="4">
    <location>
        <position position="1"/>
    </location>
</feature>
<dbReference type="InterPro" id="IPR036875">
    <property type="entry name" value="Znf_CCHC_sf"/>
</dbReference>
<dbReference type="InterPro" id="IPR025836">
    <property type="entry name" value="Zn_knuckle_CX2CX4HX4C"/>
</dbReference>
<evidence type="ECO:0000313" key="4">
    <source>
        <dbReference type="EMBL" id="KAJ5138442.1"/>
    </source>
</evidence>
<protein>
    <submittedName>
        <fullName evidence="4">Transcriptional regulator family: Zinc finger CCHC-type</fullName>
    </submittedName>
</protein>
<name>A0A9W9H4D2_9EURO</name>
<dbReference type="Pfam" id="PF14392">
    <property type="entry name" value="zf-CCHC_4"/>
    <property type="match status" value="1"/>
</dbReference>
<feature type="region of interest" description="Disordered" evidence="2">
    <location>
        <begin position="1"/>
        <end position="33"/>
    </location>
</feature>
<feature type="domain" description="CCHC-type" evidence="3">
    <location>
        <begin position="89"/>
        <end position="104"/>
    </location>
</feature>
<keyword evidence="1" id="KW-0863">Zinc-finger</keyword>
<dbReference type="Proteomes" id="UP001149079">
    <property type="component" value="Unassembled WGS sequence"/>
</dbReference>
<dbReference type="GO" id="GO:0003676">
    <property type="term" value="F:nucleic acid binding"/>
    <property type="evidence" value="ECO:0007669"/>
    <property type="project" value="InterPro"/>
</dbReference>
<evidence type="ECO:0000259" key="3">
    <source>
        <dbReference type="PROSITE" id="PS50158"/>
    </source>
</evidence>
<evidence type="ECO:0000256" key="1">
    <source>
        <dbReference type="PROSITE-ProRule" id="PRU00047"/>
    </source>
</evidence>
<keyword evidence="1" id="KW-0479">Metal-binding</keyword>
<feature type="domain" description="CCHC-type" evidence="3">
    <location>
        <begin position="330"/>
        <end position="346"/>
    </location>
</feature>
<dbReference type="EMBL" id="JAPQKL010000003">
    <property type="protein sequence ID" value="KAJ5138442.1"/>
    <property type="molecule type" value="Genomic_DNA"/>
</dbReference>
<keyword evidence="1" id="KW-0862">Zinc</keyword>
<reference evidence="4" key="2">
    <citation type="journal article" date="2023" name="IMA Fungus">
        <title>Comparative genomic study of the Penicillium genus elucidates a diverse pangenome and 15 lateral gene transfer events.</title>
        <authorList>
            <person name="Petersen C."/>
            <person name="Sorensen T."/>
            <person name="Nielsen M.R."/>
            <person name="Sondergaard T.E."/>
            <person name="Sorensen J.L."/>
            <person name="Fitzpatrick D.A."/>
            <person name="Frisvad J.C."/>
            <person name="Nielsen K.L."/>
        </authorList>
    </citation>
    <scope>NUCLEOTIDE SEQUENCE</scope>
    <source>
        <strain evidence="4">IBT 22155</strain>
    </source>
</reference>
<dbReference type="OrthoDB" id="8026949at2759"/>